<evidence type="ECO:0000256" key="9">
    <source>
        <dbReference type="RuleBase" id="RU003369"/>
    </source>
</evidence>
<dbReference type="InterPro" id="IPR036291">
    <property type="entry name" value="NAD(P)-bd_dom_sf"/>
</dbReference>
<keyword evidence="5 8" id="KW-0520">NAD</keyword>
<feature type="domain" description="Lactate/malate dehydrogenase C-terminal" evidence="11">
    <location>
        <begin position="145"/>
        <end position="300"/>
    </location>
</feature>
<proteinExistence type="inferred from homology"/>
<dbReference type="Pfam" id="PF02866">
    <property type="entry name" value="Ldh_1_C"/>
    <property type="match status" value="1"/>
</dbReference>
<dbReference type="UniPathway" id="UPA00554">
    <property type="reaction ID" value="UER00611"/>
</dbReference>
<dbReference type="InterPro" id="IPR011304">
    <property type="entry name" value="L-lactate_DH"/>
</dbReference>
<evidence type="ECO:0000259" key="10">
    <source>
        <dbReference type="Pfam" id="PF00056"/>
    </source>
</evidence>
<evidence type="ECO:0000256" key="4">
    <source>
        <dbReference type="ARBA" id="ARBA00023002"/>
    </source>
</evidence>
<protein>
    <recommendedName>
        <fullName evidence="3 6">L-lactate dehydrogenase</fullName>
        <ecNumber evidence="3 6">1.1.1.27</ecNumber>
    </recommendedName>
</protein>
<dbReference type="PIRSF" id="PIRSF000102">
    <property type="entry name" value="Lac_mal_DH"/>
    <property type="match status" value="1"/>
</dbReference>
<comment type="pathway">
    <text evidence="1">Fermentation; pyruvate fermentation to lactate; (S)-lactate from pyruvate: step 1/1.</text>
</comment>
<evidence type="ECO:0000256" key="5">
    <source>
        <dbReference type="ARBA" id="ARBA00023027"/>
    </source>
</evidence>
<evidence type="ECO:0000256" key="7">
    <source>
        <dbReference type="PIRSR" id="PIRSR000102-1"/>
    </source>
</evidence>
<dbReference type="SUPFAM" id="SSF56327">
    <property type="entry name" value="LDH C-terminal domain-like"/>
    <property type="match status" value="1"/>
</dbReference>
<dbReference type="GO" id="GO:0006089">
    <property type="term" value="P:lactate metabolic process"/>
    <property type="evidence" value="ECO:0007669"/>
    <property type="project" value="TreeGrafter"/>
</dbReference>
<sequence>MQQKVGIIGCGHVGSDVAFSLVTQGICSELVLVDQNTEKASSEAMELRDMLSATRSYTNVVSGGYELLHDAAVIVMAIGPTTLLEKDRMEELKETSEAVRSIIPKVMQTGFNGIFINITNPCDVITQIIAKESELPNRQVFGTGTSLDTMRMRSALGEHFQVSPKSISGYVLGEHGESQFIAWSGVEVGTKRALELLSAEEQVEFKETVRARGWNILMGKGWTSFGIATAAARLVAIVLDDAREVLPVSVYDENEEVYAGRPAVIGRNGVCQILPLEQLTIEEEKRYQESCAVIRQAFSNVYAK</sequence>
<accession>A0A3D8TVD1</accession>
<reference evidence="13" key="1">
    <citation type="submission" date="2015-04" db="EMBL/GenBank/DDBJ databases">
        <authorList>
            <person name="Schardt J."/>
            <person name="Mueller-Herbst S."/>
            <person name="Scherer S."/>
            <person name="Huptas C."/>
        </authorList>
    </citation>
    <scope>NUCLEOTIDE SEQUENCE [LARGE SCALE GENOMIC DNA]</scope>
    <source>
        <strain evidence="13">Kiel-L1</strain>
    </source>
</reference>
<feature type="domain" description="Lactate/malate dehydrogenase N-terminal" evidence="10">
    <location>
        <begin position="4"/>
        <end position="142"/>
    </location>
</feature>
<name>A0A3D8TVD1_9LIST</name>
<evidence type="ECO:0000256" key="1">
    <source>
        <dbReference type="ARBA" id="ARBA00004843"/>
    </source>
</evidence>
<evidence type="ECO:0000256" key="3">
    <source>
        <dbReference type="ARBA" id="ARBA00012967"/>
    </source>
</evidence>
<dbReference type="NCBIfam" id="TIGR01771">
    <property type="entry name" value="L-LDH-NAD"/>
    <property type="match status" value="1"/>
</dbReference>
<evidence type="ECO:0000256" key="8">
    <source>
        <dbReference type="PIRSR" id="PIRSR000102-3"/>
    </source>
</evidence>
<evidence type="ECO:0000259" key="11">
    <source>
        <dbReference type="Pfam" id="PF02866"/>
    </source>
</evidence>
<dbReference type="EC" id="1.1.1.27" evidence="3 6"/>
<dbReference type="Proteomes" id="UP000257055">
    <property type="component" value="Unassembled WGS sequence"/>
</dbReference>
<dbReference type="GO" id="GO:0005737">
    <property type="term" value="C:cytoplasm"/>
    <property type="evidence" value="ECO:0007669"/>
    <property type="project" value="UniProtKB-UniRule"/>
</dbReference>
<organism evidence="12 13">
    <name type="scientific">Listeria kieliensis</name>
    <dbReference type="NCBI Taxonomy" id="1621700"/>
    <lineage>
        <taxon>Bacteria</taxon>
        <taxon>Bacillati</taxon>
        <taxon>Bacillota</taxon>
        <taxon>Bacilli</taxon>
        <taxon>Bacillales</taxon>
        <taxon>Listeriaceae</taxon>
        <taxon>Listeria</taxon>
    </lineage>
</organism>
<dbReference type="Gene3D" id="3.40.50.720">
    <property type="entry name" value="NAD(P)-binding Rossmann-like Domain"/>
    <property type="match status" value="1"/>
</dbReference>
<keyword evidence="13" id="KW-1185">Reference proteome</keyword>
<dbReference type="GO" id="GO:0004459">
    <property type="term" value="F:L-lactate dehydrogenase (NAD+) activity"/>
    <property type="evidence" value="ECO:0007669"/>
    <property type="project" value="UniProtKB-UniRule"/>
</dbReference>
<evidence type="ECO:0000313" key="13">
    <source>
        <dbReference type="Proteomes" id="UP000257055"/>
    </source>
</evidence>
<evidence type="ECO:0000313" key="12">
    <source>
        <dbReference type="EMBL" id="RDX02961.1"/>
    </source>
</evidence>
<dbReference type="Pfam" id="PF00056">
    <property type="entry name" value="Ldh_1_N"/>
    <property type="match status" value="1"/>
</dbReference>
<dbReference type="EMBL" id="LARY01000001">
    <property type="protein sequence ID" value="RDX02961.1"/>
    <property type="molecule type" value="Genomic_DNA"/>
</dbReference>
<feature type="binding site" evidence="8">
    <location>
        <begin position="9"/>
        <end position="14"/>
    </location>
    <ligand>
        <name>NAD(+)</name>
        <dbReference type="ChEBI" id="CHEBI:57540"/>
    </ligand>
</feature>
<dbReference type="InterPro" id="IPR001236">
    <property type="entry name" value="Lactate/malate_DH_N"/>
</dbReference>
<evidence type="ECO:0000256" key="2">
    <source>
        <dbReference type="ARBA" id="ARBA00006054"/>
    </source>
</evidence>
<dbReference type="Gene3D" id="3.90.110.10">
    <property type="entry name" value="Lactate dehydrogenase/glycoside hydrolase, family 4, C-terminal"/>
    <property type="match status" value="1"/>
</dbReference>
<dbReference type="CDD" id="cd05291">
    <property type="entry name" value="HicDH_like"/>
    <property type="match status" value="1"/>
</dbReference>
<feature type="active site" description="Proton acceptor" evidence="7">
    <location>
        <position position="175"/>
    </location>
</feature>
<comment type="caution">
    <text evidence="12">The sequence shown here is derived from an EMBL/GenBank/DDBJ whole genome shotgun (WGS) entry which is preliminary data.</text>
</comment>
<dbReference type="InterPro" id="IPR022383">
    <property type="entry name" value="Lactate/malate_DH_C"/>
</dbReference>
<dbReference type="RefSeq" id="WP_115752652.1">
    <property type="nucleotide sequence ID" value="NZ_LARY01000001.1"/>
</dbReference>
<gene>
    <name evidence="12" type="ORF">UR08_05550</name>
</gene>
<dbReference type="PRINTS" id="PR00086">
    <property type="entry name" value="LLDHDRGNASE"/>
</dbReference>
<dbReference type="InterPro" id="IPR001557">
    <property type="entry name" value="L-lactate/malate_DH"/>
</dbReference>
<dbReference type="PANTHER" id="PTHR43128:SF31">
    <property type="entry name" value="L-LACTATE DEHYDROGENASE"/>
    <property type="match status" value="1"/>
</dbReference>
<dbReference type="SUPFAM" id="SSF51735">
    <property type="entry name" value="NAD(P)-binding Rossmann-fold domains"/>
    <property type="match status" value="1"/>
</dbReference>
<feature type="binding site" evidence="8">
    <location>
        <begin position="118"/>
        <end position="120"/>
    </location>
    <ligand>
        <name>NAD(+)</name>
        <dbReference type="ChEBI" id="CHEBI:57540"/>
    </ligand>
</feature>
<keyword evidence="4 9" id="KW-0560">Oxidoreductase</keyword>
<dbReference type="AlphaFoldDB" id="A0A3D8TVD1"/>
<comment type="similarity">
    <text evidence="2">Belongs to the LDH/MDH superfamily. LDH family.</text>
</comment>
<dbReference type="InterPro" id="IPR015955">
    <property type="entry name" value="Lactate_DH/Glyco_Ohase_4_C"/>
</dbReference>
<feature type="binding site" evidence="8">
    <location>
        <position position="34"/>
    </location>
    <ligand>
        <name>NAD(+)</name>
        <dbReference type="ChEBI" id="CHEBI:57540"/>
    </ligand>
</feature>
<evidence type="ECO:0000256" key="6">
    <source>
        <dbReference type="NCBIfam" id="TIGR01771"/>
    </source>
</evidence>
<dbReference type="PANTHER" id="PTHR43128">
    <property type="entry name" value="L-2-HYDROXYCARBOXYLATE DEHYDROGENASE (NAD(P)(+))"/>
    <property type="match status" value="1"/>
</dbReference>
<dbReference type="GO" id="GO:0006096">
    <property type="term" value="P:glycolytic process"/>
    <property type="evidence" value="ECO:0007669"/>
    <property type="project" value="UniProtKB-UniRule"/>
</dbReference>